<evidence type="ECO:0000313" key="3">
    <source>
        <dbReference type="Proteomes" id="UP001250214"/>
    </source>
</evidence>
<dbReference type="EMBL" id="JAVLVT010000002">
    <property type="protein sequence ID" value="MDS1269981.1"/>
    <property type="molecule type" value="Genomic_DNA"/>
</dbReference>
<name>A0ABU2H3V2_9ACTN</name>
<comment type="caution">
    <text evidence="2">The sequence shown here is derived from an EMBL/GenBank/DDBJ whole genome shotgun (WGS) entry which is preliminary data.</text>
</comment>
<feature type="transmembrane region" description="Helical" evidence="1">
    <location>
        <begin position="30"/>
        <end position="47"/>
    </location>
</feature>
<keyword evidence="1" id="KW-1133">Transmembrane helix</keyword>
<keyword evidence="1" id="KW-0812">Transmembrane</keyword>
<proteinExistence type="predicted"/>
<dbReference type="Proteomes" id="UP001250214">
    <property type="component" value="Unassembled WGS sequence"/>
</dbReference>
<feature type="transmembrane region" description="Helical" evidence="1">
    <location>
        <begin position="7"/>
        <end position="24"/>
    </location>
</feature>
<keyword evidence="1" id="KW-0472">Membrane</keyword>
<reference evidence="3" key="1">
    <citation type="submission" date="2023-07" db="EMBL/GenBank/DDBJ databases">
        <title>Novel species in the genus Lipingzhangella isolated from Sambhar Salt Lake.</title>
        <authorList>
            <person name="Jiya N."/>
            <person name="Kajale S."/>
            <person name="Sharma A."/>
        </authorList>
    </citation>
    <scope>NUCLEOTIDE SEQUENCE [LARGE SCALE GENOMIC DNA]</scope>
    <source>
        <strain evidence="3">LS1_29</strain>
    </source>
</reference>
<organism evidence="2 3">
    <name type="scientific">Lipingzhangella rawalii</name>
    <dbReference type="NCBI Taxonomy" id="2055835"/>
    <lineage>
        <taxon>Bacteria</taxon>
        <taxon>Bacillati</taxon>
        <taxon>Actinomycetota</taxon>
        <taxon>Actinomycetes</taxon>
        <taxon>Streptosporangiales</taxon>
        <taxon>Nocardiopsidaceae</taxon>
        <taxon>Lipingzhangella</taxon>
    </lineage>
</organism>
<evidence type="ECO:0000256" key="1">
    <source>
        <dbReference type="SAM" id="Phobius"/>
    </source>
</evidence>
<sequence length="194" mass="21344">MSQQARAVTLVAAGALLVLSFVWWQSLALSALGAMAAGAGLAWLLSVRRWTADQREQEPLIRRLWDIARTMPRDTLLVDPVTGTRFCIERTRGFLSLATAEFAPDGAPGADLTAPQREATVTRYMLGFLTTPLPPPLYRHIHGLEQDPPQRMSWSQAAEVARLNDLTGVLEASAPELEQLAVRLERAMPVDPPH</sequence>
<evidence type="ECO:0000313" key="2">
    <source>
        <dbReference type="EMBL" id="MDS1269981.1"/>
    </source>
</evidence>
<gene>
    <name evidence="2" type="ORF">RIF23_06705</name>
</gene>
<keyword evidence="3" id="KW-1185">Reference proteome</keyword>
<accession>A0ABU2H3V2</accession>
<dbReference type="RefSeq" id="WP_310911505.1">
    <property type="nucleotide sequence ID" value="NZ_JAVLVT010000002.1"/>
</dbReference>
<protein>
    <submittedName>
        <fullName evidence="2">Uncharacterized protein</fullName>
    </submittedName>
</protein>